<dbReference type="GO" id="GO:0032993">
    <property type="term" value="C:protein-DNA complex"/>
    <property type="evidence" value="ECO:0007669"/>
    <property type="project" value="TreeGrafter"/>
</dbReference>
<keyword evidence="3" id="KW-0902">Two-component regulatory system</keyword>
<dbReference type="GO" id="GO:0006355">
    <property type="term" value="P:regulation of DNA-templated transcription"/>
    <property type="evidence" value="ECO:0007669"/>
    <property type="project" value="InterPro"/>
</dbReference>
<feature type="domain" description="OmpR/PhoB-type" evidence="11">
    <location>
        <begin position="116"/>
        <end position="215"/>
    </location>
</feature>
<feature type="modified residue" description="4-aspartylphosphate" evidence="8">
    <location>
        <position position="36"/>
    </location>
</feature>
<dbReference type="InterPro" id="IPR001867">
    <property type="entry name" value="OmpR/PhoB-type_DNA-bd"/>
</dbReference>
<dbReference type="InterPro" id="IPR016032">
    <property type="entry name" value="Sig_transdc_resp-reg_C-effctor"/>
</dbReference>
<evidence type="ECO:0000313" key="13">
    <source>
        <dbReference type="Proteomes" id="UP000001656"/>
    </source>
</evidence>
<gene>
    <name evidence="12" type="ordered locus">CLJU_c38680</name>
</gene>
<protein>
    <recommendedName>
        <fullName evidence="1">Stage 0 sporulation protein A homolog</fullName>
    </recommendedName>
</protein>
<dbReference type="PANTHER" id="PTHR48111">
    <property type="entry name" value="REGULATOR OF RPOS"/>
    <property type="match status" value="1"/>
</dbReference>
<dbReference type="STRING" id="748727.CLJU_c38680"/>
<feature type="DNA-binding region" description="OmpR/PhoB-type" evidence="9">
    <location>
        <begin position="116"/>
        <end position="215"/>
    </location>
</feature>
<evidence type="ECO:0000313" key="12">
    <source>
        <dbReference type="EMBL" id="ADK16893.1"/>
    </source>
</evidence>
<evidence type="ECO:0000256" key="5">
    <source>
        <dbReference type="ARBA" id="ARBA00023125"/>
    </source>
</evidence>
<dbReference type="CDD" id="cd17574">
    <property type="entry name" value="REC_OmpR"/>
    <property type="match status" value="1"/>
</dbReference>
<dbReference type="GO" id="GO:0000156">
    <property type="term" value="F:phosphorelay response regulator activity"/>
    <property type="evidence" value="ECO:0007669"/>
    <property type="project" value="TreeGrafter"/>
</dbReference>
<dbReference type="SMART" id="SM00448">
    <property type="entry name" value="REC"/>
    <property type="match status" value="1"/>
</dbReference>
<dbReference type="GO" id="GO:0000976">
    <property type="term" value="F:transcription cis-regulatory region binding"/>
    <property type="evidence" value="ECO:0007669"/>
    <property type="project" value="TreeGrafter"/>
</dbReference>
<evidence type="ECO:0000256" key="6">
    <source>
        <dbReference type="ARBA" id="ARBA00023163"/>
    </source>
</evidence>
<dbReference type="InterPro" id="IPR036388">
    <property type="entry name" value="WH-like_DNA-bd_sf"/>
</dbReference>
<evidence type="ECO:0000256" key="7">
    <source>
        <dbReference type="ARBA" id="ARBA00024867"/>
    </source>
</evidence>
<dbReference type="AlphaFoldDB" id="D8GUL6"/>
<dbReference type="Proteomes" id="UP000001656">
    <property type="component" value="Chromosome"/>
</dbReference>
<dbReference type="EMBL" id="CP001666">
    <property type="protein sequence ID" value="ADK16893.1"/>
    <property type="molecule type" value="Genomic_DNA"/>
</dbReference>
<evidence type="ECO:0000256" key="2">
    <source>
        <dbReference type="ARBA" id="ARBA00022553"/>
    </source>
</evidence>
<keyword evidence="4" id="KW-0805">Transcription regulation</keyword>
<evidence type="ECO:0000256" key="1">
    <source>
        <dbReference type="ARBA" id="ARBA00018672"/>
    </source>
</evidence>
<dbReference type="InterPro" id="IPR001789">
    <property type="entry name" value="Sig_transdc_resp-reg_receiver"/>
</dbReference>
<dbReference type="Gene3D" id="3.40.50.2300">
    <property type="match status" value="1"/>
</dbReference>
<dbReference type="Pfam" id="PF00486">
    <property type="entry name" value="Trans_reg_C"/>
    <property type="match status" value="1"/>
</dbReference>
<name>D8GUL6_CLOLD</name>
<dbReference type="eggNOG" id="COG0745">
    <property type="taxonomic scope" value="Bacteria"/>
</dbReference>
<evidence type="ECO:0000256" key="4">
    <source>
        <dbReference type="ARBA" id="ARBA00023015"/>
    </source>
</evidence>
<reference evidence="12 13" key="1">
    <citation type="journal article" date="2010" name="Proc. Natl. Acad. Sci. U.S.A.">
        <title>Clostridium ljungdahlii represents a microbial production platform based on syngas.</title>
        <authorList>
            <person name="Kopke M."/>
            <person name="Held C."/>
            <person name="Hujer S."/>
            <person name="Liesegang H."/>
            <person name="Wiezer A."/>
            <person name="Wollherr A."/>
            <person name="Ehrenreich A."/>
            <person name="Liebl W."/>
            <person name="Gottschalk G."/>
            <person name="Durre P."/>
        </authorList>
    </citation>
    <scope>NUCLEOTIDE SEQUENCE [LARGE SCALE GENOMIC DNA]</scope>
    <source>
        <strain evidence="13">ATCC 55383 / DSM 13528 / PETC</strain>
    </source>
</reference>
<accession>D8GUL6</accession>
<dbReference type="PROSITE" id="PS50110">
    <property type="entry name" value="RESPONSE_REGULATORY"/>
    <property type="match status" value="1"/>
</dbReference>
<dbReference type="FunFam" id="1.10.10.10:FF:000018">
    <property type="entry name" value="DNA-binding response regulator ResD"/>
    <property type="match status" value="1"/>
</dbReference>
<feature type="domain" description="Response regulatory" evidence="10">
    <location>
        <begin position="1"/>
        <end position="100"/>
    </location>
</feature>
<dbReference type="PANTHER" id="PTHR48111:SF2">
    <property type="entry name" value="RESPONSE REGULATOR SAER"/>
    <property type="match status" value="1"/>
</dbReference>
<evidence type="ECO:0000256" key="8">
    <source>
        <dbReference type="PROSITE-ProRule" id="PRU00169"/>
    </source>
</evidence>
<evidence type="ECO:0000256" key="3">
    <source>
        <dbReference type="ARBA" id="ARBA00023012"/>
    </source>
</evidence>
<sequence>MEVYLINEGYKVFKAYNGIDGIKIINEENIHLVILDIMMPGIDGYQVCMKIRKDYNIPIIMLSAKSQDMDKIQGLSIGADDYMTKPFNPMELIARVKSQIRRYIFLNEKSNKTSDTDIVEFKDITINRKNHKVCKLGTELKLTPIEYEILLLLANNLGKVFSAEEIFKEIWKEKYLEGNNTVMVHMWRLREKVEQNPKEPKIIETVWGVGYKIEE</sequence>
<keyword evidence="6" id="KW-0804">Transcription</keyword>
<dbReference type="InterPro" id="IPR011006">
    <property type="entry name" value="CheY-like_superfamily"/>
</dbReference>
<dbReference type="SUPFAM" id="SSF46894">
    <property type="entry name" value="C-terminal effector domain of the bipartite response regulators"/>
    <property type="match status" value="1"/>
</dbReference>
<organism evidence="12 13">
    <name type="scientific">Clostridium ljungdahlii (strain ATCC 55383 / DSM 13528 / PETC)</name>
    <dbReference type="NCBI Taxonomy" id="748727"/>
    <lineage>
        <taxon>Bacteria</taxon>
        <taxon>Bacillati</taxon>
        <taxon>Bacillota</taxon>
        <taxon>Clostridia</taxon>
        <taxon>Eubacteriales</taxon>
        <taxon>Clostridiaceae</taxon>
        <taxon>Clostridium</taxon>
    </lineage>
</organism>
<dbReference type="SMART" id="SM00862">
    <property type="entry name" value="Trans_reg_C"/>
    <property type="match status" value="1"/>
</dbReference>
<dbReference type="CDD" id="cd00383">
    <property type="entry name" value="trans_reg_C"/>
    <property type="match status" value="1"/>
</dbReference>
<dbReference type="Gene3D" id="6.10.250.690">
    <property type="match status" value="1"/>
</dbReference>
<dbReference type="Gene3D" id="1.10.10.10">
    <property type="entry name" value="Winged helix-like DNA-binding domain superfamily/Winged helix DNA-binding domain"/>
    <property type="match status" value="1"/>
</dbReference>
<dbReference type="InterPro" id="IPR039420">
    <property type="entry name" value="WalR-like"/>
</dbReference>
<keyword evidence="5 9" id="KW-0238">DNA-binding</keyword>
<dbReference type="SUPFAM" id="SSF52172">
    <property type="entry name" value="CheY-like"/>
    <property type="match status" value="1"/>
</dbReference>
<dbReference type="HOGENOM" id="CLU_000445_30_8_9"/>
<proteinExistence type="predicted"/>
<dbReference type="GO" id="GO:0005829">
    <property type="term" value="C:cytosol"/>
    <property type="evidence" value="ECO:0007669"/>
    <property type="project" value="TreeGrafter"/>
</dbReference>
<evidence type="ECO:0000259" key="10">
    <source>
        <dbReference type="PROSITE" id="PS50110"/>
    </source>
</evidence>
<keyword evidence="2 8" id="KW-0597">Phosphoprotein</keyword>
<dbReference type="Pfam" id="PF00072">
    <property type="entry name" value="Response_reg"/>
    <property type="match status" value="1"/>
</dbReference>
<evidence type="ECO:0000256" key="9">
    <source>
        <dbReference type="PROSITE-ProRule" id="PRU01091"/>
    </source>
</evidence>
<evidence type="ECO:0000259" key="11">
    <source>
        <dbReference type="PROSITE" id="PS51755"/>
    </source>
</evidence>
<dbReference type="PROSITE" id="PS51755">
    <property type="entry name" value="OMPR_PHOB"/>
    <property type="match status" value="1"/>
</dbReference>
<dbReference type="KEGG" id="clj:CLJU_c38680"/>
<comment type="function">
    <text evidence="7">May play the central regulatory role in sporulation. It may be an element of the effector pathway responsible for the activation of sporulation genes in response to nutritional stress. Spo0A may act in concert with spo0H (a sigma factor) to control the expression of some genes that are critical to the sporulation process.</text>
</comment>